<dbReference type="AlphaFoldDB" id="A0A1V6SZ83"/>
<dbReference type="Proteomes" id="UP000191285">
    <property type="component" value="Unassembled WGS sequence"/>
</dbReference>
<proteinExistence type="predicted"/>
<gene>
    <name evidence="3" type="ORF">PENSTE_c016G06654</name>
</gene>
<comment type="caution">
    <text evidence="3">The sequence shown here is derived from an EMBL/GenBank/DDBJ whole genome shotgun (WGS) entry which is preliminary data.</text>
</comment>
<dbReference type="SUPFAM" id="SSF53067">
    <property type="entry name" value="Actin-like ATPase domain"/>
    <property type="match status" value="2"/>
</dbReference>
<dbReference type="EMBL" id="MLKD01000016">
    <property type="protein sequence ID" value="OQE19019.1"/>
    <property type="molecule type" value="Genomic_DNA"/>
</dbReference>
<reference evidence="4" key="1">
    <citation type="journal article" date="2017" name="Nat. Microbiol.">
        <title>Global analysis of biosynthetic gene clusters reveals vast potential of secondary metabolite production in Penicillium species.</title>
        <authorList>
            <person name="Nielsen J.C."/>
            <person name="Grijseels S."/>
            <person name="Prigent S."/>
            <person name="Ji B."/>
            <person name="Dainat J."/>
            <person name="Nielsen K.F."/>
            <person name="Frisvad J.C."/>
            <person name="Workman M."/>
            <person name="Nielsen J."/>
        </authorList>
    </citation>
    <scope>NUCLEOTIDE SEQUENCE [LARGE SCALE GENOMIC DNA]</scope>
    <source>
        <strain evidence="4">IBT 24891</strain>
    </source>
</reference>
<evidence type="ECO:0000313" key="3">
    <source>
        <dbReference type="EMBL" id="OQE19019.1"/>
    </source>
</evidence>
<evidence type="ECO:0000256" key="2">
    <source>
        <dbReference type="ARBA" id="ARBA00022840"/>
    </source>
</evidence>
<keyword evidence="2" id="KW-0067">ATP-binding</keyword>
<dbReference type="CDD" id="cd10170">
    <property type="entry name" value="ASKHA_NBD_HSP70"/>
    <property type="match status" value="1"/>
</dbReference>
<organism evidence="3 4">
    <name type="scientific">Penicillium steckii</name>
    <dbReference type="NCBI Taxonomy" id="303698"/>
    <lineage>
        <taxon>Eukaryota</taxon>
        <taxon>Fungi</taxon>
        <taxon>Dikarya</taxon>
        <taxon>Ascomycota</taxon>
        <taxon>Pezizomycotina</taxon>
        <taxon>Eurotiomycetes</taxon>
        <taxon>Eurotiomycetidae</taxon>
        <taxon>Eurotiales</taxon>
        <taxon>Aspergillaceae</taxon>
        <taxon>Penicillium</taxon>
    </lineage>
</organism>
<keyword evidence="1" id="KW-0547">Nucleotide-binding</keyword>
<dbReference type="GO" id="GO:0140662">
    <property type="term" value="F:ATP-dependent protein folding chaperone"/>
    <property type="evidence" value="ECO:0007669"/>
    <property type="project" value="InterPro"/>
</dbReference>
<dbReference type="OrthoDB" id="2963168at2759"/>
<dbReference type="PANTHER" id="PTHR14187">
    <property type="entry name" value="ALPHA KINASE/ELONGATION FACTOR 2 KINASE"/>
    <property type="match status" value="1"/>
</dbReference>
<protein>
    <recommendedName>
        <fullName evidence="5">Actin-like ATPase domain-containing protein</fullName>
    </recommendedName>
</protein>
<name>A0A1V6SZ83_9EURO</name>
<dbReference type="Gene3D" id="3.90.640.10">
    <property type="entry name" value="Actin, Chain A, domain 4"/>
    <property type="match status" value="1"/>
</dbReference>
<dbReference type="STRING" id="303698.A0A1V6SZ83"/>
<dbReference type="Pfam" id="PF00012">
    <property type="entry name" value="HSP70"/>
    <property type="match status" value="1"/>
</dbReference>
<dbReference type="PANTHER" id="PTHR14187:SF81">
    <property type="entry name" value="HSP70 FAMILY PROTEIN (AFU_ORTHOLOGUE AFUA_4G14040)"/>
    <property type="match status" value="1"/>
</dbReference>
<accession>A0A1V6SZ83</accession>
<evidence type="ECO:0000313" key="4">
    <source>
        <dbReference type="Proteomes" id="UP000191285"/>
    </source>
</evidence>
<dbReference type="InterPro" id="IPR043129">
    <property type="entry name" value="ATPase_NBD"/>
</dbReference>
<sequence length="591" mass="66424">MASSSLGGIDRDKYHKVIVGVDYGTTFTGVSYVDSLKNTVDDINVIRNWPGPSRISDENWKTPSRIAYSATGQANPTIEAWGYTVRPSMQSYTWTKLLLDQDGKIANGSTQPDMIEGNGLMTIPNFKSNATEVCADFLREIYKYAMEQFNHRFNAEIMEYTTLEFWFTVPAIWSDKAKDETVKAARAAGFGTRNQDTIYMISEPEAGAIAALSNMAEQKRLKSGEGVLVCDCGGGTVDIITYKLLELEPTIQFEEILVSTGDKCGSTYIDREFYKWMSKTFGSAFDKMKPEKKKQGSTLMNGFEMAKRDFNYPPIPGEKFEFDVTIPGAEDSDVYDTDESMLKIPSEVMESLFKPVIAKIQNLLEDQLMQIKQRCQVPIKTIVLIGGFGDSRYLSNYLGKWCKSQGQISLVCPANAQASVVKGAALRGLKGLKAKKRIARLHYGVPVSEIFREGIDPEESSHISGWNELKYCGNRMNWLITKGIAITPENCEAIEVNQIHSKGDDLSWTQDIYTCADETPPEWLDLGRDIHYSFSKSDLDRFEKRTRVFHKSVYRLPIRIAVNAKEESGLLEFQVEEMNGSKLGRANIEYA</sequence>
<keyword evidence="4" id="KW-1185">Reference proteome</keyword>
<dbReference type="InterPro" id="IPR013126">
    <property type="entry name" value="Hsp_70_fam"/>
</dbReference>
<evidence type="ECO:0008006" key="5">
    <source>
        <dbReference type="Google" id="ProtNLM"/>
    </source>
</evidence>
<evidence type="ECO:0000256" key="1">
    <source>
        <dbReference type="ARBA" id="ARBA00022741"/>
    </source>
</evidence>
<dbReference type="GO" id="GO:0005524">
    <property type="term" value="F:ATP binding"/>
    <property type="evidence" value="ECO:0007669"/>
    <property type="project" value="UniProtKB-KW"/>
</dbReference>
<dbReference type="Gene3D" id="3.30.420.40">
    <property type="match status" value="2"/>
</dbReference>